<gene>
    <name evidence="9" type="primary">uup</name>
    <name evidence="12" type="ORF">GCM10022278_07370</name>
</gene>
<keyword evidence="3 9" id="KW-0547">Nucleotide-binding</keyword>
<dbReference type="PROSITE" id="PS50893">
    <property type="entry name" value="ABC_TRANSPORTER_2"/>
    <property type="match status" value="2"/>
</dbReference>
<dbReference type="InterPro" id="IPR003439">
    <property type="entry name" value="ABC_transporter-like_ATP-bd"/>
</dbReference>
<comment type="function">
    <text evidence="9">Probably plays a role in ribosome assembly or function. May be involved in resolution of branched DNA intermediates that result from template switching in postreplication gaps. Binds DNA and has ATPase activity.</text>
</comment>
<dbReference type="Gene3D" id="1.10.287.380">
    <property type="entry name" value="Valyl-tRNA synthetase, C-terminal domain"/>
    <property type="match status" value="1"/>
</dbReference>
<dbReference type="EC" id="3.6.1.-" evidence="9"/>
<dbReference type="RefSeq" id="WP_344803376.1">
    <property type="nucleotide sequence ID" value="NZ_BAABBO010000001.1"/>
</dbReference>
<dbReference type="InterPro" id="IPR003593">
    <property type="entry name" value="AAA+_ATPase"/>
</dbReference>
<comment type="caution">
    <text evidence="12">The sequence shown here is derived from an EMBL/GenBank/DDBJ whole genome shotgun (WGS) entry which is preliminary data.</text>
</comment>
<proteinExistence type="inferred from homology"/>
<feature type="binding site" evidence="9">
    <location>
        <begin position="36"/>
        <end position="43"/>
    </location>
    <ligand>
        <name>ATP</name>
        <dbReference type="ChEBI" id="CHEBI:30616"/>
        <label>1</label>
    </ligand>
</feature>
<dbReference type="SMART" id="SM00382">
    <property type="entry name" value="AAA"/>
    <property type="match status" value="2"/>
</dbReference>
<evidence type="ECO:0000313" key="13">
    <source>
        <dbReference type="Proteomes" id="UP001501337"/>
    </source>
</evidence>
<dbReference type="CDD" id="cd03221">
    <property type="entry name" value="ABCF_EF-3"/>
    <property type="match status" value="2"/>
</dbReference>
<dbReference type="Pfam" id="PF12848">
    <property type="entry name" value="ABC_tran_Xtn"/>
    <property type="match status" value="1"/>
</dbReference>
<comment type="subcellular location">
    <subcellularLocation>
        <location evidence="9">Cytoplasm</location>
    </subcellularLocation>
    <text evidence="9">Associates with ribosomes.</text>
</comment>
<evidence type="ECO:0000256" key="9">
    <source>
        <dbReference type="HAMAP-Rule" id="MF_00848"/>
    </source>
</evidence>
<dbReference type="InterPro" id="IPR037118">
    <property type="entry name" value="Val-tRNA_synth_C_sf"/>
</dbReference>
<keyword evidence="4 9" id="KW-0227">DNA damage</keyword>
<dbReference type="PANTHER" id="PTHR42855">
    <property type="entry name" value="ABC TRANSPORTER ATP-BINDING SUBUNIT"/>
    <property type="match status" value="1"/>
</dbReference>
<keyword evidence="8 9" id="KW-0234">DNA repair</keyword>
<evidence type="ECO:0000256" key="4">
    <source>
        <dbReference type="ARBA" id="ARBA00022763"/>
    </source>
</evidence>
<protein>
    <recommendedName>
        <fullName evidence="9">ATP-binding protein Uup</fullName>
        <ecNumber evidence="9">3.6.1.-</ecNumber>
    </recommendedName>
</protein>
<evidence type="ECO:0000256" key="1">
    <source>
        <dbReference type="ARBA" id="ARBA00022490"/>
    </source>
</evidence>
<dbReference type="InterPro" id="IPR051309">
    <property type="entry name" value="ABCF_ATPase"/>
</dbReference>
<dbReference type="InterPro" id="IPR032524">
    <property type="entry name" value="ABC_tran_C"/>
</dbReference>
<evidence type="ECO:0000256" key="2">
    <source>
        <dbReference type="ARBA" id="ARBA00022737"/>
    </source>
</evidence>
<dbReference type="InterPro" id="IPR017871">
    <property type="entry name" value="ABC_transporter-like_CS"/>
</dbReference>
<organism evidence="12 13">
    <name type="scientific">Allohahella marinimesophila</name>
    <dbReference type="NCBI Taxonomy" id="1054972"/>
    <lineage>
        <taxon>Bacteria</taxon>
        <taxon>Pseudomonadati</taxon>
        <taxon>Pseudomonadota</taxon>
        <taxon>Gammaproteobacteria</taxon>
        <taxon>Oceanospirillales</taxon>
        <taxon>Hahellaceae</taxon>
        <taxon>Allohahella</taxon>
    </lineage>
</organism>
<sequence length="649" mass="72104">MPLLHLDQISLAYGMNPLLDNVSVVIERGEKVALVGRNGEGKSTLLRLLSKQAEPDSGEIRGLDAINVGVLDQDLPERTDTTVFELVAGGLAEAGELITRFHELSHSELDEKGLEALSVVQSRMEALNAWQLETKVEAIITQLGLKPEVTLKSLSGGWRRRALLGRALVSDPDLLLLDEPTNHLDIPAIEWLEGFIRNFRGAVIVVTHDRRFLANVVNRVLELDRGNIYSVSASYPEYLEQREKRLQDEATEQALFDKRLAEEEVWIRQGIKARRTRNEGRVRALKALRVERSQRREQLGKANIELENADKSGKLVIEAEGVTYSYNASSTDTPVVKNLKLQIQRGDRIGIVGSNGCGKSTLLKLLLGDLTPDAGKIRHGTKLQIAYFDQLRNQLDPKKTVIDNVSGGQDFIEINGKRKHIIGYLGDFLFPPARARTPLSALSGGERNRVLLAKLFTQPANLLVMDEPTNDLDVETLEMLEELLTEYKGTLLLVSHDREFLDQVVTSTLAYEGQGRFKEYVGGYTDWVRQGHGFTAANSGLESLADDTSAADNTQADSVPAKSAAASPASAQKPEPKKKLSYKLERELQQLPVQIETLETSITAMQLAMAEPGFFARQQNEINKDTDKLARLEAELASAMERWLELESM</sequence>
<dbReference type="PROSITE" id="PS00211">
    <property type="entry name" value="ABC_TRANSPORTER_1"/>
    <property type="match status" value="2"/>
</dbReference>
<evidence type="ECO:0000256" key="6">
    <source>
        <dbReference type="ARBA" id="ARBA00022840"/>
    </source>
</evidence>
<dbReference type="Pfam" id="PF00005">
    <property type="entry name" value="ABC_tran"/>
    <property type="match status" value="2"/>
</dbReference>
<dbReference type="Gene3D" id="3.40.50.300">
    <property type="entry name" value="P-loop containing nucleotide triphosphate hydrolases"/>
    <property type="match status" value="2"/>
</dbReference>
<dbReference type="SUPFAM" id="SSF52540">
    <property type="entry name" value="P-loop containing nucleoside triphosphate hydrolases"/>
    <property type="match status" value="2"/>
</dbReference>
<evidence type="ECO:0000256" key="3">
    <source>
        <dbReference type="ARBA" id="ARBA00022741"/>
    </source>
</evidence>
<evidence type="ECO:0000256" key="5">
    <source>
        <dbReference type="ARBA" id="ARBA00022801"/>
    </source>
</evidence>
<dbReference type="Pfam" id="PF16326">
    <property type="entry name" value="ABC_tran_CTD"/>
    <property type="match status" value="1"/>
</dbReference>
<keyword evidence="6 9" id="KW-0067">ATP-binding</keyword>
<keyword evidence="13" id="KW-1185">Reference proteome</keyword>
<keyword evidence="7 9" id="KW-0238">DNA-binding</keyword>
<evidence type="ECO:0000256" key="8">
    <source>
        <dbReference type="ARBA" id="ARBA00023204"/>
    </source>
</evidence>
<reference evidence="13" key="1">
    <citation type="journal article" date="2019" name="Int. J. Syst. Evol. Microbiol.">
        <title>The Global Catalogue of Microorganisms (GCM) 10K type strain sequencing project: providing services to taxonomists for standard genome sequencing and annotation.</title>
        <authorList>
            <consortium name="The Broad Institute Genomics Platform"/>
            <consortium name="The Broad Institute Genome Sequencing Center for Infectious Disease"/>
            <person name="Wu L."/>
            <person name="Ma J."/>
        </authorList>
    </citation>
    <scope>NUCLEOTIDE SEQUENCE [LARGE SCALE GENOMIC DNA]</scope>
    <source>
        <strain evidence="13">JCM 17555</strain>
    </source>
</reference>
<keyword evidence="2 9" id="KW-0677">Repeat</keyword>
<feature type="region of interest" description="Disordered" evidence="10">
    <location>
        <begin position="546"/>
        <end position="578"/>
    </location>
</feature>
<feature type="compositionally biased region" description="Low complexity" evidence="10">
    <location>
        <begin position="556"/>
        <end position="573"/>
    </location>
</feature>
<evidence type="ECO:0000256" key="10">
    <source>
        <dbReference type="SAM" id="MobiDB-lite"/>
    </source>
</evidence>
<feature type="coiled-coil region" evidence="9">
    <location>
        <begin position="615"/>
        <end position="649"/>
    </location>
</feature>
<evidence type="ECO:0000259" key="11">
    <source>
        <dbReference type="PROSITE" id="PS50893"/>
    </source>
</evidence>
<feature type="domain" description="ABC transporter" evidence="11">
    <location>
        <begin position="317"/>
        <end position="539"/>
    </location>
</feature>
<evidence type="ECO:0000313" key="12">
    <source>
        <dbReference type="EMBL" id="GAA3950760.1"/>
    </source>
</evidence>
<dbReference type="GO" id="GO:0005524">
    <property type="term" value="F:ATP binding"/>
    <property type="evidence" value="ECO:0007669"/>
    <property type="project" value="UniProtKB-KW"/>
</dbReference>
<dbReference type="InterPro" id="IPR043686">
    <property type="entry name" value="Uup"/>
</dbReference>
<accession>A0ABP7NN58</accession>
<evidence type="ECO:0000256" key="7">
    <source>
        <dbReference type="ARBA" id="ARBA00023125"/>
    </source>
</evidence>
<feature type="binding site" evidence="9">
    <location>
        <begin position="353"/>
        <end position="360"/>
    </location>
    <ligand>
        <name>ATP</name>
        <dbReference type="ChEBI" id="CHEBI:30616"/>
        <label>2</label>
    </ligand>
</feature>
<dbReference type="HAMAP" id="MF_00848">
    <property type="entry name" value="Uup"/>
    <property type="match status" value="1"/>
</dbReference>
<dbReference type="EMBL" id="BAABBO010000001">
    <property type="protein sequence ID" value="GAA3950760.1"/>
    <property type="molecule type" value="Genomic_DNA"/>
</dbReference>
<dbReference type="InterPro" id="IPR027417">
    <property type="entry name" value="P-loop_NTPase"/>
</dbReference>
<comment type="catalytic activity">
    <reaction evidence="9">
        <text>ATP + H2O = ADP + phosphate + H(+)</text>
        <dbReference type="Rhea" id="RHEA:13065"/>
        <dbReference type="ChEBI" id="CHEBI:15377"/>
        <dbReference type="ChEBI" id="CHEBI:15378"/>
        <dbReference type="ChEBI" id="CHEBI:30616"/>
        <dbReference type="ChEBI" id="CHEBI:43474"/>
        <dbReference type="ChEBI" id="CHEBI:456216"/>
    </reaction>
</comment>
<name>A0ABP7NN58_9GAMM</name>
<dbReference type="PANTHER" id="PTHR42855:SF1">
    <property type="entry name" value="ABC TRANSPORTER DOMAIN-CONTAINING PROTEIN"/>
    <property type="match status" value="1"/>
</dbReference>
<keyword evidence="9" id="KW-0175">Coiled coil</keyword>
<dbReference type="InterPro" id="IPR032781">
    <property type="entry name" value="ABC_tran_Xtn"/>
</dbReference>
<feature type="domain" description="ABC transporter" evidence="11">
    <location>
        <begin position="4"/>
        <end position="250"/>
    </location>
</feature>
<dbReference type="Proteomes" id="UP001501337">
    <property type="component" value="Unassembled WGS sequence"/>
</dbReference>
<keyword evidence="1 9" id="KW-0963">Cytoplasm</keyword>
<keyword evidence="5 9" id="KW-0378">Hydrolase</keyword>
<comment type="similarity">
    <text evidence="9">Belongs to the ABC transporter superfamily. ABCF family. Uup subfamily.</text>
</comment>